<sequence>MNPIIIHNMLLCLSTVFSMVVVDASPVDPEAQLVEIIYNSYIANRNHLVANCIMKSDHFKQQLSTHSIPDPVRDAATFHEESENMLILYLNWYFIRVMRPSVTFYGDIFTEKELLEMKNHPHHKFLCARCVLDIFIEFLQGIQDESNNVKQLIHFIKKSDNVGFRKDLTRALLDKLELAELLEKKTINEQNFYNDLFNDISEEKQWFSEIIGDFVKWNNNLIGGIVGKMKVNVEKFFKDMKSLQ</sequence>
<gene>
    <name evidence="2" type="ORF">LSTR_LSTR009586</name>
</gene>
<reference evidence="2 3" key="1">
    <citation type="journal article" date="2017" name="Gigascience">
        <title>Genome sequence of the small brown planthopper, Laodelphax striatellus.</title>
        <authorList>
            <person name="Zhu J."/>
            <person name="Jiang F."/>
            <person name="Wang X."/>
            <person name="Yang P."/>
            <person name="Bao Y."/>
            <person name="Zhao W."/>
            <person name="Wang W."/>
            <person name="Lu H."/>
            <person name="Wang Q."/>
            <person name="Cui N."/>
            <person name="Li J."/>
            <person name="Chen X."/>
            <person name="Luo L."/>
            <person name="Yu J."/>
            <person name="Kang L."/>
            <person name="Cui F."/>
        </authorList>
    </citation>
    <scope>NUCLEOTIDE SEQUENCE [LARGE SCALE GENOMIC DNA]</scope>
    <source>
        <strain evidence="2">Lst14</strain>
    </source>
</reference>
<evidence type="ECO:0000313" key="3">
    <source>
        <dbReference type="Proteomes" id="UP000291343"/>
    </source>
</evidence>
<keyword evidence="3" id="KW-1185">Reference proteome</keyword>
<keyword evidence="1" id="KW-0732">Signal</keyword>
<comment type="caution">
    <text evidence="2">The sequence shown here is derived from an EMBL/GenBank/DDBJ whole genome shotgun (WGS) entry which is preliminary data.</text>
</comment>
<dbReference type="Proteomes" id="UP000291343">
    <property type="component" value="Unassembled WGS sequence"/>
</dbReference>
<protein>
    <submittedName>
        <fullName evidence="2">Uncharacterized protein</fullName>
    </submittedName>
</protein>
<evidence type="ECO:0000313" key="2">
    <source>
        <dbReference type="EMBL" id="RZF35718.1"/>
    </source>
</evidence>
<feature type="signal peptide" evidence="1">
    <location>
        <begin position="1"/>
        <end position="24"/>
    </location>
</feature>
<dbReference type="AlphaFoldDB" id="A0A482WQI4"/>
<proteinExistence type="predicted"/>
<organism evidence="2 3">
    <name type="scientific">Laodelphax striatellus</name>
    <name type="common">Small brown planthopper</name>
    <name type="synonym">Delphax striatella</name>
    <dbReference type="NCBI Taxonomy" id="195883"/>
    <lineage>
        <taxon>Eukaryota</taxon>
        <taxon>Metazoa</taxon>
        <taxon>Ecdysozoa</taxon>
        <taxon>Arthropoda</taxon>
        <taxon>Hexapoda</taxon>
        <taxon>Insecta</taxon>
        <taxon>Pterygota</taxon>
        <taxon>Neoptera</taxon>
        <taxon>Paraneoptera</taxon>
        <taxon>Hemiptera</taxon>
        <taxon>Auchenorrhyncha</taxon>
        <taxon>Fulgoroidea</taxon>
        <taxon>Delphacidae</taxon>
        <taxon>Criomorphinae</taxon>
        <taxon>Laodelphax</taxon>
    </lineage>
</organism>
<name>A0A482WQI4_LAOST</name>
<dbReference type="InParanoid" id="A0A482WQI4"/>
<feature type="chain" id="PRO_5019752702" evidence="1">
    <location>
        <begin position="25"/>
        <end position="244"/>
    </location>
</feature>
<evidence type="ECO:0000256" key="1">
    <source>
        <dbReference type="SAM" id="SignalP"/>
    </source>
</evidence>
<dbReference type="EMBL" id="QKKF02027689">
    <property type="protein sequence ID" value="RZF35718.1"/>
    <property type="molecule type" value="Genomic_DNA"/>
</dbReference>
<accession>A0A482WQI4</accession>
<dbReference type="SMR" id="A0A482WQI4"/>